<gene>
    <name evidence="2" type="ORF">M2350_000046</name>
</gene>
<feature type="region of interest" description="Disordered" evidence="1">
    <location>
        <begin position="180"/>
        <end position="272"/>
    </location>
</feature>
<organism evidence="2 3">
    <name type="scientific">Candidatus Fervidibacter sacchari</name>
    <dbReference type="NCBI Taxonomy" id="1448929"/>
    <lineage>
        <taxon>Bacteria</taxon>
        <taxon>Candidatus Fervidibacterota</taxon>
        <taxon>Candidatus Fervidibacter</taxon>
    </lineage>
</organism>
<proteinExistence type="predicted"/>
<protein>
    <submittedName>
        <fullName evidence="2">Tfp pilus assembly protein PilN</fullName>
    </submittedName>
</protein>
<reference evidence="2 3" key="1">
    <citation type="submission" date="2022-08" db="EMBL/GenBank/DDBJ databases">
        <title>Bacterial and archaeal communities from various locations to study Microbial Dark Matter (Phase II).</title>
        <authorList>
            <person name="Stepanauskas R."/>
        </authorList>
    </citation>
    <scope>NUCLEOTIDE SEQUENCE [LARGE SCALE GENOMIC DNA]</scope>
    <source>
        <strain evidence="2 3">PD1</strain>
    </source>
</reference>
<dbReference type="InterPro" id="IPR007813">
    <property type="entry name" value="PilN"/>
</dbReference>
<dbReference type="PANTHER" id="PTHR40278:SF1">
    <property type="entry name" value="DNA UTILIZATION PROTEIN HOFN"/>
    <property type="match status" value="1"/>
</dbReference>
<evidence type="ECO:0000313" key="2">
    <source>
        <dbReference type="EMBL" id="MCS3917649.1"/>
    </source>
</evidence>
<dbReference type="Proteomes" id="UP001204798">
    <property type="component" value="Unassembled WGS sequence"/>
</dbReference>
<feature type="compositionally biased region" description="Low complexity" evidence="1">
    <location>
        <begin position="202"/>
        <end position="213"/>
    </location>
</feature>
<dbReference type="Pfam" id="PF05137">
    <property type="entry name" value="PilN"/>
    <property type="match status" value="1"/>
</dbReference>
<sequence length="405" mass="41215">MARKAVKRPATFKLNLVPPYIAAARMTRAALVVTVIVCLLILGGMGLWWRTNAAEVVRLNETLQQKDKEAQVVLDLESKAQQKRQEVADISNALKVLDDIRKSGDEWSNIMQKIAAWIPEEVKLTEMALQGSPTNAQSVRIVGYTTSVMKLRDFYSQLSQSALFSSVSLLTVDKNGVPIPVAGLPPVLPKEKPKPEVGAELAPQAQQGQTAPTPGAPTPSGGPGMGMPGAPSGGPGMGMLGAPSGGPGMGMHGAPSGEPGMGMHGGPTGGPPAMGPAAPMMMSGAMGMGPMMGGMPMMGAGQQQAITRDPTAPRNAVYFVILATLARPVQVASSLQPAQPAAGMMGAMGGMGPMGGLPPGAMPEEALLGPEAAGAGAPTEPATPPPTTGEGGGIGGRRGIGGMEE</sequence>
<feature type="region of interest" description="Disordered" evidence="1">
    <location>
        <begin position="370"/>
        <end position="405"/>
    </location>
</feature>
<evidence type="ECO:0000256" key="1">
    <source>
        <dbReference type="SAM" id="MobiDB-lite"/>
    </source>
</evidence>
<feature type="compositionally biased region" description="Gly residues" evidence="1">
    <location>
        <begin position="259"/>
        <end position="268"/>
    </location>
</feature>
<dbReference type="RefSeq" id="WP_259091898.1">
    <property type="nucleotide sequence ID" value="NZ_CP130454.1"/>
</dbReference>
<feature type="compositionally biased region" description="Gly residues" evidence="1">
    <location>
        <begin position="389"/>
        <end position="405"/>
    </location>
</feature>
<dbReference type="PANTHER" id="PTHR40278">
    <property type="entry name" value="DNA UTILIZATION PROTEIN HOFN"/>
    <property type="match status" value="1"/>
</dbReference>
<feature type="compositionally biased region" description="Low complexity" evidence="1">
    <location>
        <begin position="370"/>
        <end position="380"/>
    </location>
</feature>
<dbReference type="InterPro" id="IPR052534">
    <property type="entry name" value="Extracell_DNA_Util/SecSys_Comp"/>
</dbReference>
<keyword evidence="3" id="KW-1185">Reference proteome</keyword>
<dbReference type="EMBL" id="JANUCP010000001">
    <property type="protein sequence ID" value="MCS3917649.1"/>
    <property type="molecule type" value="Genomic_DNA"/>
</dbReference>
<name>A0ABT2EIX8_9BACT</name>
<evidence type="ECO:0000313" key="3">
    <source>
        <dbReference type="Proteomes" id="UP001204798"/>
    </source>
</evidence>
<accession>A0ABT2EIX8</accession>
<comment type="caution">
    <text evidence="2">The sequence shown here is derived from an EMBL/GenBank/DDBJ whole genome shotgun (WGS) entry which is preliminary data.</text>
</comment>
<feature type="compositionally biased region" description="Gly residues" evidence="1">
    <location>
        <begin position="221"/>
        <end position="251"/>
    </location>
</feature>